<proteinExistence type="predicted"/>
<feature type="compositionally biased region" description="Polar residues" evidence="1">
    <location>
        <begin position="63"/>
        <end position="73"/>
    </location>
</feature>
<gene>
    <name evidence="2" type="ORF">E2C01_092123</name>
</gene>
<evidence type="ECO:0000313" key="3">
    <source>
        <dbReference type="Proteomes" id="UP000324222"/>
    </source>
</evidence>
<dbReference type="AlphaFoldDB" id="A0A5B7JWX7"/>
<reference evidence="2 3" key="1">
    <citation type="submission" date="2019-05" db="EMBL/GenBank/DDBJ databases">
        <title>Another draft genome of Portunus trituberculatus and its Hox gene families provides insights of decapod evolution.</title>
        <authorList>
            <person name="Jeong J.-H."/>
            <person name="Song I."/>
            <person name="Kim S."/>
            <person name="Choi T."/>
            <person name="Kim D."/>
            <person name="Ryu S."/>
            <person name="Kim W."/>
        </authorList>
    </citation>
    <scope>NUCLEOTIDE SEQUENCE [LARGE SCALE GENOMIC DNA]</scope>
    <source>
        <tissue evidence="2">Muscle</tissue>
    </source>
</reference>
<dbReference type="EMBL" id="VSRR010107552">
    <property type="protein sequence ID" value="MPC96844.1"/>
    <property type="molecule type" value="Genomic_DNA"/>
</dbReference>
<accession>A0A5B7JWX7</accession>
<evidence type="ECO:0000313" key="2">
    <source>
        <dbReference type="EMBL" id="MPC96844.1"/>
    </source>
</evidence>
<comment type="caution">
    <text evidence="2">The sequence shown here is derived from an EMBL/GenBank/DDBJ whole genome shotgun (WGS) entry which is preliminary data.</text>
</comment>
<feature type="region of interest" description="Disordered" evidence="1">
    <location>
        <begin position="27"/>
        <end position="85"/>
    </location>
</feature>
<organism evidence="2 3">
    <name type="scientific">Portunus trituberculatus</name>
    <name type="common">Swimming crab</name>
    <name type="synonym">Neptunus trituberculatus</name>
    <dbReference type="NCBI Taxonomy" id="210409"/>
    <lineage>
        <taxon>Eukaryota</taxon>
        <taxon>Metazoa</taxon>
        <taxon>Ecdysozoa</taxon>
        <taxon>Arthropoda</taxon>
        <taxon>Crustacea</taxon>
        <taxon>Multicrustacea</taxon>
        <taxon>Malacostraca</taxon>
        <taxon>Eumalacostraca</taxon>
        <taxon>Eucarida</taxon>
        <taxon>Decapoda</taxon>
        <taxon>Pleocyemata</taxon>
        <taxon>Brachyura</taxon>
        <taxon>Eubrachyura</taxon>
        <taxon>Portunoidea</taxon>
        <taxon>Portunidae</taxon>
        <taxon>Portuninae</taxon>
        <taxon>Portunus</taxon>
    </lineage>
</organism>
<dbReference type="Proteomes" id="UP000324222">
    <property type="component" value="Unassembled WGS sequence"/>
</dbReference>
<protein>
    <submittedName>
        <fullName evidence="2">Uncharacterized protein</fullName>
    </submittedName>
</protein>
<evidence type="ECO:0000256" key="1">
    <source>
        <dbReference type="SAM" id="MobiDB-lite"/>
    </source>
</evidence>
<feature type="compositionally biased region" description="Basic and acidic residues" evidence="1">
    <location>
        <begin position="74"/>
        <end position="85"/>
    </location>
</feature>
<keyword evidence="3" id="KW-1185">Reference proteome</keyword>
<name>A0A5B7JWX7_PORTR</name>
<sequence>MFQNVQRVSPVARPILYFPSISRVKTRSNGLKPRIDRHIKTPTGRYGDEAFGKSRIQFRRPVQHQQITESSSYSDRKELVGRRKT</sequence>